<evidence type="ECO:0000256" key="1">
    <source>
        <dbReference type="SAM" id="Phobius"/>
    </source>
</evidence>
<sequence>MLYLYRSLLLIIGIFFALSIQLNAESVYQYSYFPKKIYKNQVFPVTVIGINSKQDQIPAFTFDPGSDIKPLSNKPLVINNNNDSFYTFYFKAKDRGIRVPALRITTSSNYTELPSGFVPLTALEPREDFCGVIAADMKVKNSQVSNYDETNHIVTLNIEANEANLEDMKLSTVEESGIEDILRDNAKVHGDFYAIIPTAQKELKFTYFNTIQHQYISLQIPVDVKDASVSAHAELNPKEDSFEQIKKFTLVTLTLFMFVMFLFKRDFFFLVVGVVSFITLLTLYIPHKTICIKQGAPLYILPTHTSTVSTYLDDKLEAPILGERKQYLKIETKQGIIGWVKNEDLCEN</sequence>
<dbReference type="EMBL" id="JAQIBD010000001">
    <property type="protein sequence ID" value="MDM5270667.1"/>
    <property type="molecule type" value="Genomic_DNA"/>
</dbReference>
<comment type="caution">
    <text evidence="2">The sequence shown here is derived from an EMBL/GenBank/DDBJ whole genome shotgun (WGS) entry which is preliminary data.</text>
</comment>
<evidence type="ECO:0000313" key="3">
    <source>
        <dbReference type="Proteomes" id="UP001169069"/>
    </source>
</evidence>
<evidence type="ECO:0008006" key="4">
    <source>
        <dbReference type="Google" id="ProtNLM"/>
    </source>
</evidence>
<organism evidence="2 3">
    <name type="scientific">Sulfurovum zhangzhouensis</name>
    <dbReference type="NCBI Taxonomy" id="3019067"/>
    <lineage>
        <taxon>Bacteria</taxon>
        <taxon>Pseudomonadati</taxon>
        <taxon>Campylobacterota</taxon>
        <taxon>Epsilonproteobacteria</taxon>
        <taxon>Campylobacterales</taxon>
        <taxon>Sulfurovaceae</taxon>
        <taxon>Sulfurovum</taxon>
    </lineage>
</organism>
<reference evidence="2" key="1">
    <citation type="submission" date="2023-01" db="EMBL/GenBank/DDBJ databases">
        <title>Sulfurovum sp. zt1-1 genome assembly.</title>
        <authorList>
            <person name="Wang J."/>
        </authorList>
    </citation>
    <scope>NUCLEOTIDE SEQUENCE</scope>
    <source>
        <strain evidence="2">Zt1-1</strain>
    </source>
</reference>
<name>A0ABT7QV56_9BACT</name>
<keyword evidence="1" id="KW-0812">Transmembrane</keyword>
<keyword evidence="1" id="KW-1133">Transmembrane helix</keyword>
<protein>
    <recommendedName>
        <fullName evidence="4">Periplasmic protein</fullName>
    </recommendedName>
</protein>
<gene>
    <name evidence="2" type="ORF">PGH07_00575</name>
</gene>
<feature type="transmembrane region" description="Helical" evidence="1">
    <location>
        <begin position="268"/>
        <end position="285"/>
    </location>
</feature>
<keyword evidence="3" id="KW-1185">Reference proteome</keyword>
<dbReference type="RefSeq" id="WP_289411944.1">
    <property type="nucleotide sequence ID" value="NZ_JAQIBD010000001.1"/>
</dbReference>
<accession>A0ABT7QV56</accession>
<proteinExistence type="predicted"/>
<dbReference type="Proteomes" id="UP001169069">
    <property type="component" value="Unassembled WGS sequence"/>
</dbReference>
<evidence type="ECO:0000313" key="2">
    <source>
        <dbReference type="EMBL" id="MDM5270667.1"/>
    </source>
</evidence>
<keyword evidence="1" id="KW-0472">Membrane</keyword>